<evidence type="ECO:0000313" key="2">
    <source>
        <dbReference type="EMBL" id="CAB4639112.1"/>
    </source>
</evidence>
<name>A0A6J6JPX4_9ZZZZ</name>
<dbReference type="Pfam" id="PF07969">
    <property type="entry name" value="Amidohydro_3"/>
    <property type="match status" value="1"/>
</dbReference>
<dbReference type="InterPro" id="IPR032466">
    <property type="entry name" value="Metal_Hydrolase"/>
</dbReference>
<reference evidence="2" key="1">
    <citation type="submission" date="2020-05" db="EMBL/GenBank/DDBJ databases">
        <authorList>
            <person name="Chiriac C."/>
            <person name="Salcher M."/>
            <person name="Ghai R."/>
            <person name="Kavagutti S V."/>
        </authorList>
    </citation>
    <scope>NUCLEOTIDE SEQUENCE</scope>
</reference>
<feature type="domain" description="Amidohydrolase 3" evidence="1">
    <location>
        <begin position="88"/>
        <end position="386"/>
    </location>
</feature>
<proteinExistence type="predicted"/>
<sequence>MTFRLASVTLPEQGQVDIDVDGRLVAAITPAGTTPYIGDSFNLHGHVVSSSFAEPHAHLDKAFLADRIQNPTGDLLGAIQGLEAVRDTITFDDIVNRAVTAAQLMSRNGVTSIRTHADTTIDAGLTSVLALLEAKRLCSSFIEIQVAMLLGWPVTGIQGAESRALARDAIDAGVDVVGGCPHLDPNPHEAVEYFLQLALDNTLPLDLHADENLRETSDDLEYLADLMLAGSIRHQASASHCVSLSVQGESVIQRTAEKVAQAGITVTALPHTNLYLQGRGITSSVPRAITPVNALRRAGVVVAAGADNVQDPFNLMGRADPLETASLMVMAAHQSPQDALNMVTSAATQVVHGRASHVRVGDVANLVAIPASNVREAIAMGPPDRFVVYGGVVISDQKRNIK</sequence>
<organism evidence="2">
    <name type="scientific">freshwater metagenome</name>
    <dbReference type="NCBI Taxonomy" id="449393"/>
    <lineage>
        <taxon>unclassified sequences</taxon>
        <taxon>metagenomes</taxon>
        <taxon>ecological metagenomes</taxon>
    </lineage>
</organism>
<dbReference type="InterPro" id="IPR011059">
    <property type="entry name" value="Metal-dep_hydrolase_composite"/>
</dbReference>
<dbReference type="GO" id="GO:0016814">
    <property type="term" value="F:hydrolase activity, acting on carbon-nitrogen (but not peptide) bonds, in cyclic amidines"/>
    <property type="evidence" value="ECO:0007669"/>
    <property type="project" value="TreeGrafter"/>
</dbReference>
<dbReference type="PANTHER" id="PTHR32027">
    <property type="entry name" value="CYTOSINE DEAMINASE"/>
    <property type="match status" value="1"/>
</dbReference>
<dbReference type="AlphaFoldDB" id="A0A6J6JPX4"/>
<protein>
    <submittedName>
        <fullName evidence="2">Unannotated protein</fullName>
    </submittedName>
</protein>
<dbReference type="SUPFAM" id="SSF51556">
    <property type="entry name" value="Metallo-dependent hydrolases"/>
    <property type="match status" value="1"/>
</dbReference>
<dbReference type="InterPro" id="IPR052349">
    <property type="entry name" value="Metallo-hydrolase_Enzymes"/>
</dbReference>
<dbReference type="InterPro" id="IPR013108">
    <property type="entry name" value="Amidohydro_3"/>
</dbReference>
<dbReference type="PANTHER" id="PTHR32027:SF9">
    <property type="entry name" value="BLL3847 PROTEIN"/>
    <property type="match status" value="1"/>
</dbReference>
<dbReference type="Gene3D" id="2.30.40.10">
    <property type="entry name" value="Urease, subunit C, domain 1"/>
    <property type="match status" value="1"/>
</dbReference>
<dbReference type="Gene3D" id="3.20.20.140">
    <property type="entry name" value="Metal-dependent hydrolases"/>
    <property type="match status" value="1"/>
</dbReference>
<gene>
    <name evidence="2" type="ORF">UFOPK2086_00829</name>
</gene>
<dbReference type="EMBL" id="CAEZVQ010000107">
    <property type="protein sequence ID" value="CAB4639112.1"/>
    <property type="molecule type" value="Genomic_DNA"/>
</dbReference>
<accession>A0A6J6JPX4</accession>
<evidence type="ECO:0000259" key="1">
    <source>
        <dbReference type="Pfam" id="PF07969"/>
    </source>
</evidence>